<keyword evidence="8 10" id="KW-0811">Translocation</keyword>
<dbReference type="PRINTS" id="PR01651">
    <property type="entry name" value="SECGEXPORT"/>
</dbReference>
<dbReference type="PANTHER" id="PTHR34182">
    <property type="entry name" value="PROTEIN-EXPORT MEMBRANE PROTEIN SECG"/>
    <property type="match status" value="1"/>
</dbReference>
<dbReference type="InterPro" id="IPR004692">
    <property type="entry name" value="SecG"/>
</dbReference>
<evidence type="ECO:0000256" key="2">
    <source>
        <dbReference type="ARBA" id="ARBA00008445"/>
    </source>
</evidence>
<keyword evidence="9 10" id="KW-0472">Membrane</keyword>
<accession>A0A1H8RNM4</accession>
<comment type="subcellular location">
    <subcellularLocation>
        <location evidence="1 10">Cell membrane</location>
        <topology evidence="1 10">Multi-pass membrane protein</topology>
    </subcellularLocation>
</comment>
<dbReference type="NCBIfam" id="TIGR00810">
    <property type="entry name" value="secG"/>
    <property type="match status" value="1"/>
</dbReference>
<keyword evidence="6 10" id="KW-0653">Protein transport</keyword>
<dbReference type="GO" id="GO:0005886">
    <property type="term" value="C:plasma membrane"/>
    <property type="evidence" value="ECO:0007669"/>
    <property type="project" value="UniProtKB-SubCell"/>
</dbReference>
<comment type="function">
    <text evidence="10">Involved in protein export. Participates in an early event of protein translocation.</text>
</comment>
<evidence type="ECO:0000313" key="12">
    <source>
        <dbReference type="Proteomes" id="UP000198847"/>
    </source>
</evidence>
<dbReference type="GO" id="GO:0065002">
    <property type="term" value="P:intracellular protein transmembrane transport"/>
    <property type="evidence" value="ECO:0007669"/>
    <property type="project" value="TreeGrafter"/>
</dbReference>
<proteinExistence type="inferred from homology"/>
<keyword evidence="3 10" id="KW-0813">Transport</keyword>
<evidence type="ECO:0000256" key="3">
    <source>
        <dbReference type="ARBA" id="ARBA00022448"/>
    </source>
</evidence>
<evidence type="ECO:0000313" key="11">
    <source>
        <dbReference type="EMBL" id="SEO67887.1"/>
    </source>
</evidence>
<evidence type="ECO:0000256" key="4">
    <source>
        <dbReference type="ARBA" id="ARBA00022475"/>
    </source>
</evidence>
<organism evidence="11 12">
    <name type="scientific">Propionispora vibrioides</name>
    <dbReference type="NCBI Taxonomy" id="112903"/>
    <lineage>
        <taxon>Bacteria</taxon>
        <taxon>Bacillati</taxon>
        <taxon>Bacillota</taxon>
        <taxon>Negativicutes</taxon>
        <taxon>Selenomonadales</taxon>
        <taxon>Sporomusaceae</taxon>
        <taxon>Propionispora</taxon>
    </lineage>
</organism>
<dbReference type="GO" id="GO:0015450">
    <property type="term" value="F:protein-transporting ATPase activity"/>
    <property type="evidence" value="ECO:0007669"/>
    <property type="project" value="UniProtKB-UniRule"/>
</dbReference>
<dbReference type="GO" id="GO:0009306">
    <property type="term" value="P:protein secretion"/>
    <property type="evidence" value="ECO:0007669"/>
    <property type="project" value="UniProtKB-UniRule"/>
</dbReference>
<keyword evidence="4 10" id="KW-1003">Cell membrane</keyword>
<dbReference type="PANTHER" id="PTHR34182:SF1">
    <property type="entry name" value="PROTEIN-EXPORT MEMBRANE PROTEIN SECG"/>
    <property type="match status" value="1"/>
</dbReference>
<evidence type="ECO:0000256" key="7">
    <source>
        <dbReference type="ARBA" id="ARBA00022989"/>
    </source>
</evidence>
<gene>
    <name evidence="11" type="ORF">SAMN04490178_10421</name>
</gene>
<evidence type="ECO:0000256" key="1">
    <source>
        <dbReference type="ARBA" id="ARBA00004651"/>
    </source>
</evidence>
<keyword evidence="5 10" id="KW-0812">Transmembrane</keyword>
<evidence type="ECO:0000256" key="8">
    <source>
        <dbReference type="ARBA" id="ARBA00023010"/>
    </source>
</evidence>
<dbReference type="Proteomes" id="UP000198847">
    <property type="component" value="Unassembled WGS sequence"/>
</dbReference>
<dbReference type="AlphaFoldDB" id="A0A1H8RNM4"/>
<evidence type="ECO:0000256" key="5">
    <source>
        <dbReference type="ARBA" id="ARBA00022692"/>
    </source>
</evidence>
<dbReference type="GO" id="GO:0043952">
    <property type="term" value="P:protein transport by the Sec complex"/>
    <property type="evidence" value="ECO:0007669"/>
    <property type="project" value="TreeGrafter"/>
</dbReference>
<keyword evidence="12" id="KW-1185">Reference proteome</keyword>
<evidence type="ECO:0000256" key="10">
    <source>
        <dbReference type="RuleBase" id="RU365087"/>
    </source>
</evidence>
<keyword evidence="7 10" id="KW-1133">Transmembrane helix</keyword>
<dbReference type="EMBL" id="FODY01000004">
    <property type="protein sequence ID" value="SEO67887.1"/>
    <property type="molecule type" value="Genomic_DNA"/>
</dbReference>
<reference evidence="11 12" key="1">
    <citation type="submission" date="2016-10" db="EMBL/GenBank/DDBJ databases">
        <authorList>
            <person name="de Groot N.N."/>
        </authorList>
    </citation>
    <scope>NUCLEOTIDE SEQUENCE [LARGE SCALE GENOMIC DNA]</scope>
    <source>
        <strain evidence="11 12">DSM 13305</strain>
    </source>
</reference>
<feature type="transmembrane region" description="Helical" evidence="10">
    <location>
        <begin position="61"/>
        <end position="80"/>
    </location>
</feature>
<comment type="similarity">
    <text evidence="2 10">Belongs to the SecG family.</text>
</comment>
<sequence length="83" mass="8722">MLERCRLIMVTALMILEAIISIALIISVVLQSGKSAGLSGSIAGGAESFFGGRRKGLDEQLARVTMVLGCLFGIVTLILARIS</sequence>
<dbReference type="Pfam" id="PF03840">
    <property type="entry name" value="SecG"/>
    <property type="match status" value="1"/>
</dbReference>
<feature type="transmembrane region" description="Helical" evidence="10">
    <location>
        <begin position="7"/>
        <end position="30"/>
    </location>
</feature>
<name>A0A1H8RNM4_9FIRM</name>
<evidence type="ECO:0000256" key="9">
    <source>
        <dbReference type="ARBA" id="ARBA00023136"/>
    </source>
</evidence>
<evidence type="ECO:0000256" key="6">
    <source>
        <dbReference type="ARBA" id="ARBA00022927"/>
    </source>
</evidence>
<dbReference type="STRING" id="112903.SAMN04490178_10421"/>
<protein>
    <recommendedName>
        <fullName evidence="10">Protein-export membrane protein SecG</fullName>
    </recommendedName>
</protein>